<dbReference type="AlphaFoldDB" id="A0AAD9UYE2"/>
<evidence type="ECO:0000256" key="1">
    <source>
        <dbReference type="SAM" id="MobiDB-lite"/>
    </source>
</evidence>
<gene>
    <name evidence="2" type="ORF">P5673_024194</name>
</gene>
<protein>
    <submittedName>
        <fullName evidence="2">Uncharacterized protein</fullName>
    </submittedName>
</protein>
<keyword evidence="3" id="KW-1185">Reference proteome</keyword>
<feature type="region of interest" description="Disordered" evidence="1">
    <location>
        <begin position="108"/>
        <end position="127"/>
    </location>
</feature>
<sequence length="127" mass="14730">MAHEKENKKKLKAKIEKPRNNRSRHDQLESAVKKESHDANILRGEFAEENTRLWQDNSKNHEEYQTYRKKAFAVERTSIMNVTLTNAMKETVVRQSMPAMIPALAMAEGRARTPTPTRRLKRKIAAT</sequence>
<accession>A0AAD9UYE2</accession>
<name>A0AAD9UYE2_ACRCE</name>
<feature type="compositionally biased region" description="Basic residues" evidence="1">
    <location>
        <begin position="118"/>
        <end position="127"/>
    </location>
</feature>
<comment type="caution">
    <text evidence="2">The sequence shown here is derived from an EMBL/GenBank/DDBJ whole genome shotgun (WGS) entry which is preliminary data.</text>
</comment>
<dbReference type="Proteomes" id="UP001249851">
    <property type="component" value="Unassembled WGS sequence"/>
</dbReference>
<evidence type="ECO:0000313" key="3">
    <source>
        <dbReference type="Proteomes" id="UP001249851"/>
    </source>
</evidence>
<evidence type="ECO:0000313" key="2">
    <source>
        <dbReference type="EMBL" id="KAK2554476.1"/>
    </source>
</evidence>
<dbReference type="EMBL" id="JARQWQ010000070">
    <property type="protein sequence ID" value="KAK2554476.1"/>
    <property type="molecule type" value="Genomic_DNA"/>
</dbReference>
<reference evidence="2" key="1">
    <citation type="journal article" date="2023" name="G3 (Bethesda)">
        <title>Whole genome assembly and annotation of the endangered Caribbean coral Acropora cervicornis.</title>
        <authorList>
            <person name="Selwyn J.D."/>
            <person name="Vollmer S.V."/>
        </authorList>
    </citation>
    <scope>NUCLEOTIDE SEQUENCE</scope>
    <source>
        <strain evidence="2">K2</strain>
    </source>
</reference>
<organism evidence="2 3">
    <name type="scientific">Acropora cervicornis</name>
    <name type="common">Staghorn coral</name>
    <dbReference type="NCBI Taxonomy" id="6130"/>
    <lineage>
        <taxon>Eukaryota</taxon>
        <taxon>Metazoa</taxon>
        <taxon>Cnidaria</taxon>
        <taxon>Anthozoa</taxon>
        <taxon>Hexacorallia</taxon>
        <taxon>Scleractinia</taxon>
        <taxon>Astrocoeniina</taxon>
        <taxon>Acroporidae</taxon>
        <taxon>Acropora</taxon>
    </lineage>
</organism>
<proteinExistence type="predicted"/>
<feature type="region of interest" description="Disordered" evidence="1">
    <location>
        <begin position="1"/>
        <end position="44"/>
    </location>
</feature>
<reference evidence="2" key="2">
    <citation type="journal article" date="2023" name="Science">
        <title>Genomic signatures of disease resistance in endangered staghorn corals.</title>
        <authorList>
            <person name="Vollmer S.V."/>
            <person name="Selwyn J.D."/>
            <person name="Despard B.A."/>
            <person name="Roesel C.L."/>
        </authorList>
    </citation>
    <scope>NUCLEOTIDE SEQUENCE</scope>
    <source>
        <strain evidence="2">K2</strain>
    </source>
</reference>